<evidence type="ECO:0000313" key="2">
    <source>
        <dbReference type="EMBL" id="EDK31435.2"/>
    </source>
</evidence>
<dbReference type="EMBL" id="GG662512">
    <property type="protein sequence ID" value="EDK31435.2"/>
    <property type="molecule type" value="Genomic_DNA"/>
</dbReference>
<organism evidence="2 3">
    <name type="scientific">Tetrahymena thermophila (strain SB210)</name>
    <dbReference type="NCBI Taxonomy" id="312017"/>
    <lineage>
        <taxon>Eukaryota</taxon>
        <taxon>Sar</taxon>
        <taxon>Alveolata</taxon>
        <taxon>Ciliophora</taxon>
        <taxon>Intramacronucleata</taxon>
        <taxon>Oligohymenophorea</taxon>
        <taxon>Hymenostomatida</taxon>
        <taxon>Tetrahymenina</taxon>
        <taxon>Tetrahymenidae</taxon>
        <taxon>Tetrahymena</taxon>
    </lineage>
</organism>
<keyword evidence="3" id="KW-1185">Reference proteome</keyword>
<dbReference type="GeneID" id="7840639"/>
<dbReference type="InParanoid" id="A4VD25"/>
<protein>
    <submittedName>
        <fullName evidence="2">Uncharacterized protein</fullName>
    </submittedName>
</protein>
<name>A4VD25_TETTS</name>
<accession>A4VD25</accession>
<sequence length="322" mass="38499">MSKKFLSKTNLNYAIDVQLGLENPLNRFKEINDSQKEEYEKEFQEFYENDLKTGFYIHQDQEDDEDEEKDANQDNEDNQVEKELVQFYNYNLQNEWWHIDEENNNQIVLFNSNGNVIPQLDQSKAKDFFKLIQQQNMIKLLQEFYKKYDYVLIMIYSSKKGSDQILDTISSKISKSSKSQVSSKKTHYTQIDEEKTDFKRISIFVSKFDFTDDEESMKNKAYTFDELEKLLKEYEKNNDVLIFPVIVKEEIKDIIVEDFDEKLAEKIYSYCQQHRYECLYDSESENEANQDDDDDEEEEEGAEESSDEEDSKPQDIYVQKTE</sequence>
<feature type="region of interest" description="Disordered" evidence="1">
    <location>
        <begin position="281"/>
        <end position="322"/>
    </location>
</feature>
<dbReference type="HOGENOM" id="CLU_864615_0_0_1"/>
<dbReference type="RefSeq" id="XP_001470985.2">
    <property type="nucleotide sequence ID" value="XM_001470935.2"/>
</dbReference>
<feature type="compositionally biased region" description="Acidic residues" evidence="1">
    <location>
        <begin position="281"/>
        <end position="310"/>
    </location>
</feature>
<evidence type="ECO:0000256" key="1">
    <source>
        <dbReference type="SAM" id="MobiDB-lite"/>
    </source>
</evidence>
<reference evidence="3" key="1">
    <citation type="journal article" date="2006" name="PLoS Biol.">
        <title>Macronuclear genome sequence of the ciliate Tetrahymena thermophila, a model eukaryote.</title>
        <authorList>
            <person name="Eisen J.A."/>
            <person name="Coyne R.S."/>
            <person name="Wu M."/>
            <person name="Wu D."/>
            <person name="Thiagarajan M."/>
            <person name="Wortman J.R."/>
            <person name="Badger J.H."/>
            <person name="Ren Q."/>
            <person name="Amedeo P."/>
            <person name="Jones K.M."/>
            <person name="Tallon L.J."/>
            <person name="Delcher A.L."/>
            <person name="Salzberg S.L."/>
            <person name="Silva J.C."/>
            <person name="Haas B.J."/>
            <person name="Majoros W.H."/>
            <person name="Farzad M."/>
            <person name="Carlton J.M."/>
            <person name="Smith R.K. Jr."/>
            <person name="Garg J."/>
            <person name="Pearlman R.E."/>
            <person name="Karrer K.M."/>
            <person name="Sun L."/>
            <person name="Manning G."/>
            <person name="Elde N.C."/>
            <person name="Turkewitz A.P."/>
            <person name="Asai D.J."/>
            <person name="Wilkes D.E."/>
            <person name="Wang Y."/>
            <person name="Cai H."/>
            <person name="Collins K."/>
            <person name="Stewart B.A."/>
            <person name="Lee S.R."/>
            <person name="Wilamowska K."/>
            <person name="Weinberg Z."/>
            <person name="Ruzzo W.L."/>
            <person name="Wloga D."/>
            <person name="Gaertig J."/>
            <person name="Frankel J."/>
            <person name="Tsao C.-C."/>
            <person name="Gorovsky M.A."/>
            <person name="Keeling P.J."/>
            <person name="Waller R.F."/>
            <person name="Patron N.J."/>
            <person name="Cherry J.M."/>
            <person name="Stover N.A."/>
            <person name="Krieger C.J."/>
            <person name="del Toro C."/>
            <person name="Ryder H.F."/>
            <person name="Williamson S.C."/>
            <person name="Barbeau R.A."/>
            <person name="Hamilton E.P."/>
            <person name="Orias E."/>
        </authorList>
    </citation>
    <scope>NUCLEOTIDE SEQUENCE [LARGE SCALE GENOMIC DNA]</scope>
    <source>
        <strain evidence="3">SB210</strain>
    </source>
</reference>
<evidence type="ECO:0000313" key="3">
    <source>
        <dbReference type="Proteomes" id="UP000009168"/>
    </source>
</evidence>
<proteinExistence type="predicted"/>
<dbReference type="Proteomes" id="UP000009168">
    <property type="component" value="Unassembled WGS sequence"/>
</dbReference>
<gene>
    <name evidence="2" type="ORF">TTHERM_00494849</name>
</gene>
<dbReference type="KEGG" id="tet:TTHERM_00494849"/>
<dbReference type="AlphaFoldDB" id="A4VD25"/>